<gene>
    <name evidence="1" type="ORF">NM688_g3859</name>
</gene>
<organism evidence="1 2">
    <name type="scientific">Phlebia brevispora</name>
    <dbReference type="NCBI Taxonomy" id="194682"/>
    <lineage>
        <taxon>Eukaryota</taxon>
        <taxon>Fungi</taxon>
        <taxon>Dikarya</taxon>
        <taxon>Basidiomycota</taxon>
        <taxon>Agaricomycotina</taxon>
        <taxon>Agaricomycetes</taxon>
        <taxon>Polyporales</taxon>
        <taxon>Meruliaceae</taxon>
        <taxon>Phlebia</taxon>
    </lineage>
</organism>
<keyword evidence="2" id="KW-1185">Reference proteome</keyword>
<evidence type="ECO:0000313" key="2">
    <source>
        <dbReference type="Proteomes" id="UP001148662"/>
    </source>
</evidence>
<protein>
    <submittedName>
        <fullName evidence="1">Uncharacterized protein</fullName>
    </submittedName>
</protein>
<dbReference type="EMBL" id="JANHOG010000593">
    <property type="protein sequence ID" value="KAJ3552987.1"/>
    <property type="molecule type" value="Genomic_DNA"/>
</dbReference>
<name>A0ACC1T4P1_9APHY</name>
<sequence>MYELTKLFTSFELPRPRLRFIATAQRSPRGRSESRLCVQRELIRSPTRFHWLRIACAVVRICCRTRLYLAVHGMAGYNITRSIEELLSEHELSPPSFTVHLHPDHWTLNGGSKFLYNNQIASLLDDIRAQRIPTDFIELFEAAKLPFYDGCMIVELLDYRPLKGKEPELANPKRSRVVLSPTPETMWADICLLNHKAGNVWTDEDALQVEAKILLATTPPLCLDPDPHLTRIANSILRVSAPAAPVSLKRKAVAMEPEEDESEKVRRAKIMQYMNPRTNRSTIPRFMFSYWCEFTMTYMLLVIVFWMYWSGSSRGHRLHNPQTMHQHRLCLLLQFQQLSFLLCLLLIH</sequence>
<dbReference type="Proteomes" id="UP001148662">
    <property type="component" value="Unassembled WGS sequence"/>
</dbReference>
<proteinExistence type="predicted"/>
<evidence type="ECO:0000313" key="1">
    <source>
        <dbReference type="EMBL" id="KAJ3552987.1"/>
    </source>
</evidence>
<accession>A0ACC1T4P1</accession>
<comment type="caution">
    <text evidence="1">The sequence shown here is derived from an EMBL/GenBank/DDBJ whole genome shotgun (WGS) entry which is preliminary data.</text>
</comment>
<reference evidence="1" key="1">
    <citation type="submission" date="2022-07" db="EMBL/GenBank/DDBJ databases">
        <title>Genome Sequence of Phlebia brevispora.</title>
        <authorList>
            <person name="Buettner E."/>
        </authorList>
    </citation>
    <scope>NUCLEOTIDE SEQUENCE</scope>
    <source>
        <strain evidence="1">MPL23</strain>
    </source>
</reference>